<feature type="transmembrane region" description="Helical" evidence="1">
    <location>
        <begin position="12"/>
        <end position="31"/>
    </location>
</feature>
<accession>A0AAQ4FDT9</accession>
<sequence length="91" mass="10264">MVSNCLYTVKQFLLAFTAVLYTVMVLPRWLSGYGARLLTRKTREWHEIQEVILSTDENETGSFRATVASLLEIPQHLPKGDYFLPGSGSLS</sequence>
<name>A0AAQ4FDT9_AMBAM</name>
<gene>
    <name evidence="2" type="ORF">V5799_008734</name>
</gene>
<evidence type="ECO:0000313" key="3">
    <source>
        <dbReference type="Proteomes" id="UP001321473"/>
    </source>
</evidence>
<dbReference type="EMBL" id="JARKHS020004125">
    <property type="protein sequence ID" value="KAK8784901.1"/>
    <property type="molecule type" value="Genomic_DNA"/>
</dbReference>
<protein>
    <submittedName>
        <fullName evidence="2">Uncharacterized protein</fullName>
    </submittedName>
</protein>
<keyword evidence="1" id="KW-1133">Transmembrane helix</keyword>
<keyword evidence="1" id="KW-0812">Transmembrane</keyword>
<comment type="caution">
    <text evidence="2">The sequence shown here is derived from an EMBL/GenBank/DDBJ whole genome shotgun (WGS) entry which is preliminary data.</text>
</comment>
<organism evidence="2 3">
    <name type="scientific">Amblyomma americanum</name>
    <name type="common">Lone star tick</name>
    <dbReference type="NCBI Taxonomy" id="6943"/>
    <lineage>
        <taxon>Eukaryota</taxon>
        <taxon>Metazoa</taxon>
        <taxon>Ecdysozoa</taxon>
        <taxon>Arthropoda</taxon>
        <taxon>Chelicerata</taxon>
        <taxon>Arachnida</taxon>
        <taxon>Acari</taxon>
        <taxon>Parasitiformes</taxon>
        <taxon>Ixodida</taxon>
        <taxon>Ixodoidea</taxon>
        <taxon>Ixodidae</taxon>
        <taxon>Amblyomminae</taxon>
        <taxon>Amblyomma</taxon>
    </lineage>
</organism>
<evidence type="ECO:0000256" key="1">
    <source>
        <dbReference type="SAM" id="Phobius"/>
    </source>
</evidence>
<keyword evidence="3" id="KW-1185">Reference proteome</keyword>
<keyword evidence="1" id="KW-0472">Membrane</keyword>
<proteinExistence type="predicted"/>
<reference evidence="2 3" key="1">
    <citation type="journal article" date="2023" name="Arcadia Sci">
        <title>De novo assembly of a long-read Amblyomma americanum tick genome.</title>
        <authorList>
            <person name="Chou S."/>
            <person name="Poskanzer K.E."/>
            <person name="Rollins M."/>
            <person name="Thuy-Boun P.S."/>
        </authorList>
    </citation>
    <scope>NUCLEOTIDE SEQUENCE [LARGE SCALE GENOMIC DNA]</scope>
    <source>
        <strain evidence="2">F_SG_1</strain>
        <tissue evidence="2">Salivary glands</tissue>
    </source>
</reference>
<evidence type="ECO:0000313" key="2">
    <source>
        <dbReference type="EMBL" id="KAK8784901.1"/>
    </source>
</evidence>
<dbReference type="Proteomes" id="UP001321473">
    <property type="component" value="Unassembled WGS sequence"/>
</dbReference>
<dbReference type="AlphaFoldDB" id="A0AAQ4FDT9"/>